<gene>
    <name evidence="1" type="ORF">GSONMT00044726001</name>
</gene>
<dbReference type="EMBL" id="FR906114">
    <property type="protein sequence ID" value="CDQ83118.1"/>
    <property type="molecule type" value="Genomic_DNA"/>
</dbReference>
<proteinExistence type="predicted"/>
<dbReference type="SUPFAM" id="SSF50156">
    <property type="entry name" value="PDZ domain-like"/>
    <property type="match status" value="1"/>
</dbReference>
<organism evidence="1 2">
    <name type="scientific">Oncorhynchus mykiss</name>
    <name type="common">Rainbow trout</name>
    <name type="synonym">Salmo gairdneri</name>
    <dbReference type="NCBI Taxonomy" id="8022"/>
    <lineage>
        <taxon>Eukaryota</taxon>
        <taxon>Metazoa</taxon>
        <taxon>Chordata</taxon>
        <taxon>Craniata</taxon>
        <taxon>Vertebrata</taxon>
        <taxon>Euteleostomi</taxon>
        <taxon>Actinopterygii</taxon>
        <taxon>Neopterygii</taxon>
        <taxon>Teleostei</taxon>
        <taxon>Protacanthopterygii</taxon>
        <taxon>Salmoniformes</taxon>
        <taxon>Salmonidae</taxon>
        <taxon>Salmoninae</taxon>
        <taxon>Oncorhynchus</taxon>
    </lineage>
</organism>
<sequence>MVVEVERVMTAVWCVSHCTSAIKKKITVSPSDFCDKILAGDEVIQVNDQIVVGWSRNNLLKKLQENPSGVTLVLKKVPVSLNLKYTPQQPPCPKVGYYTV</sequence>
<dbReference type="STRING" id="8022.A0A060XTY2"/>
<dbReference type="InterPro" id="IPR036034">
    <property type="entry name" value="PDZ_sf"/>
</dbReference>
<evidence type="ECO:0008006" key="3">
    <source>
        <dbReference type="Google" id="ProtNLM"/>
    </source>
</evidence>
<evidence type="ECO:0000313" key="1">
    <source>
        <dbReference type="EMBL" id="CDQ83118.1"/>
    </source>
</evidence>
<dbReference type="Proteomes" id="UP000193380">
    <property type="component" value="Unassembled WGS sequence"/>
</dbReference>
<dbReference type="PaxDb" id="8022-A0A060XTY2"/>
<dbReference type="AlphaFoldDB" id="A0A060XTY2"/>
<name>A0A060XTY2_ONCMY</name>
<dbReference type="InterPro" id="IPR051566">
    <property type="entry name" value="CNKSR"/>
</dbReference>
<evidence type="ECO:0000313" key="2">
    <source>
        <dbReference type="Proteomes" id="UP000193380"/>
    </source>
</evidence>
<accession>A0A060XTY2</accession>
<dbReference type="PANTHER" id="PTHR12844">
    <property type="entry name" value="CONNECTOR ENCHANCER OF KINASE SUPPRESSOR OF RAS"/>
    <property type="match status" value="1"/>
</dbReference>
<reference evidence="1" key="1">
    <citation type="journal article" date="2014" name="Nat. Commun.">
        <title>The rainbow trout genome provides novel insights into evolution after whole-genome duplication in vertebrates.</title>
        <authorList>
            <person name="Berthelot C."/>
            <person name="Brunet F."/>
            <person name="Chalopin D."/>
            <person name="Juanchich A."/>
            <person name="Bernard M."/>
            <person name="Noel B."/>
            <person name="Bento P."/>
            <person name="Da Silva C."/>
            <person name="Labadie K."/>
            <person name="Alberti A."/>
            <person name="Aury J.M."/>
            <person name="Louis A."/>
            <person name="Dehais P."/>
            <person name="Bardou P."/>
            <person name="Montfort J."/>
            <person name="Klopp C."/>
            <person name="Cabau C."/>
            <person name="Gaspin C."/>
            <person name="Thorgaard G.H."/>
            <person name="Boussaha M."/>
            <person name="Quillet E."/>
            <person name="Guyomard R."/>
            <person name="Galiana D."/>
            <person name="Bobe J."/>
            <person name="Volff J.N."/>
            <person name="Genet C."/>
            <person name="Wincker P."/>
            <person name="Jaillon O."/>
            <person name="Roest Crollius H."/>
            <person name="Guiguen Y."/>
        </authorList>
    </citation>
    <scope>NUCLEOTIDE SEQUENCE [LARGE SCALE GENOMIC DNA]</scope>
</reference>
<protein>
    <recommendedName>
        <fullName evidence="3">PDZ domain-containing protein</fullName>
    </recommendedName>
</protein>
<dbReference type="Gene3D" id="2.30.42.10">
    <property type="match status" value="1"/>
</dbReference>
<reference evidence="1" key="2">
    <citation type="submission" date="2014-03" db="EMBL/GenBank/DDBJ databases">
        <authorList>
            <person name="Genoscope - CEA"/>
        </authorList>
    </citation>
    <scope>NUCLEOTIDE SEQUENCE</scope>
</reference>
<dbReference type="PANTHER" id="PTHR12844:SF10">
    <property type="entry name" value="CONNECTOR ENHANCER OF KINASE SUPPRESSOR OF RAS 1"/>
    <property type="match status" value="1"/>
</dbReference>